<gene>
    <name evidence="5" type="ORF">J4H85_04075</name>
</gene>
<protein>
    <submittedName>
        <fullName evidence="5">AAA family ATPase</fullName>
    </submittedName>
</protein>
<dbReference type="PANTHER" id="PTHR44688">
    <property type="entry name" value="DNA-BINDING TRANSCRIPTIONAL ACTIVATOR DEVR_DOSR"/>
    <property type="match status" value="1"/>
</dbReference>
<dbReference type="SUPFAM" id="SSF46894">
    <property type="entry name" value="C-terminal effector domain of the bipartite response regulators"/>
    <property type="match status" value="1"/>
</dbReference>
<dbReference type="SMART" id="SM00421">
    <property type="entry name" value="HTH_LUXR"/>
    <property type="match status" value="1"/>
</dbReference>
<dbReference type="RefSeq" id="WP_208237051.1">
    <property type="nucleotide sequence ID" value="NZ_BAAAQU010000001.1"/>
</dbReference>
<evidence type="ECO:0000313" key="6">
    <source>
        <dbReference type="Proteomes" id="UP000668403"/>
    </source>
</evidence>
<dbReference type="GO" id="GO:0003677">
    <property type="term" value="F:DNA binding"/>
    <property type="evidence" value="ECO:0007669"/>
    <property type="project" value="UniProtKB-KW"/>
</dbReference>
<dbReference type="InterPro" id="IPR027417">
    <property type="entry name" value="P-loop_NTPase"/>
</dbReference>
<organism evidence="5 6">
    <name type="scientific">Leucobacter tardus</name>
    <dbReference type="NCBI Taxonomy" id="501483"/>
    <lineage>
        <taxon>Bacteria</taxon>
        <taxon>Bacillati</taxon>
        <taxon>Actinomycetota</taxon>
        <taxon>Actinomycetes</taxon>
        <taxon>Micrococcales</taxon>
        <taxon>Microbacteriaceae</taxon>
        <taxon>Leucobacter</taxon>
    </lineage>
</organism>
<dbReference type="InterPro" id="IPR000792">
    <property type="entry name" value="Tscrpt_reg_LuxR_C"/>
</dbReference>
<dbReference type="Pfam" id="PF00196">
    <property type="entry name" value="GerE"/>
    <property type="match status" value="1"/>
</dbReference>
<keyword evidence="1" id="KW-0805">Transcription regulation</keyword>
<dbReference type="InterPro" id="IPR036388">
    <property type="entry name" value="WH-like_DNA-bd_sf"/>
</dbReference>
<proteinExistence type="predicted"/>
<dbReference type="PROSITE" id="PS50043">
    <property type="entry name" value="HTH_LUXR_2"/>
    <property type="match status" value="1"/>
</dbReference>
<dbReference type="PRINTS" id="PR00038">
    <property type="entry name" value="HTHLUXR"/>
</dbReference>
<evidence type="ECO:0000256" key="2">
    <source>
        <dbReference type="ARBA" id="ARBA00023125"/>
    </source>
</evidence>
<dbReference type="SUPFAM" id="SSF52540">
    <property type="entry name" value="P-loop containing nucleoside triphosphate hydrolases"/>
    <property type="match status" value="1"/>
</dbReference>
<comment type="caution">
    <text evidence="5">The sequence shown here is derived from an EMBL/GenBank/DDBJ whole genome shotgun (WGS) entry which is preliminary data.</text>
</comment>
<sequence>MSAAECAPDRLERIIAAMESDGASVLLLGEPGSGKTRLAEEAAYAVADRADAPAAVIVLPAPTSEQALPTEIFGAVFPDLFTEVSSVAASQGFGSHAGLARRVLDAVAAEAAVEGAEPIIIAAAIDRYASATGQVIESLVRSTGVRVIATARRLSGGAERLVRHPRVQRITVGPLTSTEAASFLSRLLDGERVEFETLRRWYAITGGNVNSLSVLALALDRQGLVKRDRGMIWEEIGFAGVPEEFFTYLSETCSPEELLTLESVALAEPVSESVLLGNLNTEHLASLQSLGFVVARRQRTGETALTVSHPLLAQALTSRLPQTQRTRISDDFFRALLADLAGEDPTGSPQRLLRIVSLGLEAGQSLPLAWLTGALAYLSGGRDLTFSMRVALAVAAHDEASPREVAVAGARASQASRLLGDRSALLASAEVIRGILRRDDIDDLPATLRVSLHLELVTHLTLDQEQYGQAFQIISRLDQEVDADDDLSREMIVTARAQLFGRTGQLSRAMRECPPIEPLGRMQLEWVRGNSRVMSALVLAQQGRFDDAIQVADEARMFAVLGERAQHHVADLLTLVTCMTHLLAGATEAARETIESLQQRAITDLNQTGFIENGMAMLALNDGKWREAAQRATRVRDRLAQHDGFGMRPLSAAILALAEAALGERERARQAIRAAEVAQPGTGQMLRGLVRLLTVEARQWNGDPDAADHAARLAAWAAAESLPLIELRAFRVVATAEGHIEQAELSRVRAIAPAVDAPMGEALLAAFEEIAAGTPAWESPATRVLADLGVWLPLPRTSLLSAREREIALHAALGYSSRWIAERFHLSTRTVETHLRHVFTKLGTTNRDELRAYFRSGRAPA</sequence>
<evidence type="ECO:0000256" key="1">
    <source>
        <dbReference type="ARBA" id="ARBA00023015"/>
    </source>
</evidence>
<dbReference type="Gene3D" id="3.40.50.300">
    <property type="entry name" value="P-loop containing nucleotide triphosphate hydrolases"/>
    <property type="match status" value="1"/>
</dbReference>
<reference evidence="5" key="1">
    <citation type="submission" date="2021-03" db="EMBL/GenBank/DDBJ databases">
        <title>Leucobacter chromiisoli sp. nov., isolated from chromium-containing soil of chemical plant.</title>
        <authorList>
            <person name="Xu Z."/>
        </authorList>
    </citation>
    <scope>NUCLEOTIDE SEQUENCE</scope>
    <source>
        <strain evidence="5">K 70/01</strain>
    </source>
</reference>
<evidence type="ECO:0000259" key="4">
    <source>
        <dbReference type="PROSITE" id="PS50043"/>
    </source>
</evidence>
<evidence type="ECO:0000313" key="5">
    <source>
        <dbReference type="EMBL" id="MBO2989174.1"/>
    </source>
</evidence>
<keyword evidence="2" id="KW-0238">DNA-binding</keyword>
<accession>A0A939TMH2</accession>
<name>A0A939TMH2_9MICO</name>
<dbReference type="PANTHER" id="PTHR44688:SF16">
    <property type="entry name" value="DNA-BINDING TRANSCRIPTIONAL ACTIVATOR DEVR_DOSR"/>
    <property type="match status" value="1"/>
</dbReference>
<keyword evidence="3" id="KW-0804">Transcription</keyword>
<dbReference type="CDD" id="cd06170">
    <property type="entry name" value="LuxR_C_like"/>
    <property type="match status" value="1"/>
</dbReference>
<dbReference type="GO" id="GO:0006355">
    <property type="term" value="P:regulation of DNA-templated transcription"/>
    <property type="evidence" value="ECO:0007669"/>
    <property type="project" value="InterPro"/>
</dbReference>
<dbReference type="PROSITE" id="PS00622">
    <property type="entry name" value="HTH_LUXR_1"/>
    <property type="match status" value="1"/>
</dbReference>
<evidence type="ECO:0000256" key="3">
    <source>
        <dbReference type="ARBA" id="ARBA00023163"/>
    </source>
</evidence>
<feature type="domain" description="HTH luxR-type" evidence="4">
    <location>
        <begin position="793"/>
        <end position="858"/>
    </location>
</feature>
<keyword evidence="6" id="KW-1185">Reference proteome</keyword>
<dbReference type="EMBL" id="JAGFBF010000001">
    <property type="protein sequence ID" value="MBO2989174.1"/>
    <property type="molecule type" value="Genomic_DNA"/>
</dbReference>
<dbReference type="Gene3D" id="1.10.10.10">
    <property type="entry name" value="Winged helix-like DNA-binding domain superfamily/Winged helix DNA-binding domain"/>
    <property type="match status" value="1"/>
</dbReference>
<dbReference type="InterPro" id="IPR016032">
    <property type="entry name" value="Sig_transdc_resp-reg_C-effctor"/>
</dbReference>
<dbReference type="Proteomes" id="UP000668403">
    <property type="component" value="Unassembled WGS sequence"/>
</dbReference>
<dbReference type="AlphaFoldDB" id="A0A939TMH2"/>